<reference evidence="1 2" key="1">
    <citation type="journal article" date="2011" name="PLoS Genet.">
        <title>Comparative genomic analysis of human fungal pathogens causing paracoccidioidomycosis.</title>
        <authorList>
            <person name="Desjardins C.A."/>
            <person name="Champion M.D."/>
            <person name="Holder J.W."/>
            <person name="Muszewska A."/>
            <person name="Goldberg J."/>
            <person name="Bailao A.M."/>
            <person name="Brigido M.M."/>
            <person name="Ferreira M.E."/>
            <person name="Garcia A.M."/>
            <person name="Grynberg M."/>
            <person name="Gujja S."/>
            <person name="Heiman D.I."/>
            <person name="Henn M.R."/>
            <person name="Kodira C.D."/>
            <person name="Leon-Narvaez H."/>
            <person name="Longo L.V."/>
            <person name="Ma L.J."/>
            <person name="Malavazi I."/>
            <person name="Matsuo A.L."/>
            <person name="Morais F.V."/>
            <person name="Pereira M."/>
            <person name="Rodriguez-Brito S."/>
            <person name="Sakthikumar S."/>
            <person name="Salem-Izacc S.M."/>
            <person name="Sykes S.M."/>
            <person name="Teixeira M.M."/>
            <person name="Vallejo M.C."/>
            <person name="Walter M.E."/>
            <person name="Yandava C."/>
            <person name="Young S."/>
            <person name="Zeng Q."/>
            <person name="Zucker J."/>
            <person name="Felipe M.S."/>
            <person name="Goldman G.H."/>
            <person name="Haas B.J."/>
            <person name="McEwen J.G."/>
            <person name="Nino-Vega G."/>
            <person name="Puccia R."/>
            <person name="San-Blas G."/>
            <person name="Soares C.M."/>
            <person name="Birren B.W."/>
            <person name="Cuomo C.A."/>
        </authorList>
    </citation>
    <scope>NUCLEOTIDE SEQUENCE [LARGE SCALE GENOMIC DNA]</scope>
    <source>
        <strain evidence="2">ATCC MYA-826 / Pb01</strain>
    </source>
</reference>
<dbReference type="VEuPathDB" id="FungiDB:PAAG_00814"/>
<evidence type="ECO:0008006" key="3">
    <source>
        <dbReference type="Google" id="ProtNLM"/>
    </source>
</evidence>
<evidence type="ECO:0000313" key="1">
    <source>
        <dbReference type="EMBL" id="EEH37893.2"/>
    </source>
</evidence>
<dbReference type="RefSeq" id="XP_002796955.2">
    <property type="nucleotide sequence ID" value="XM_002796909.2"/>
</dbReference>
<dbReference type="GeneID" id="9100390"/>
<dbReference type="Proteomes" id="UP000002059">
    <property type="component" value="Partially assembled WGS sequence"/>
</dbReference>
<name>C1GQL9_PARBA</name>
<dbReference type="OrthoDB" id="405906at2759"/>
<dbReference type="eggNOG" id="ENOG502SPK6">
    <property type="taxonomic scope" value="Eukaryota"/>
</dbReference>
<dbReference type="EMBL" id="KN293993">
    <property type="protein sequence ID" value="EEH37893.2"/>
    <property type="molecule type" value="Genomic_DNA"/>
</dbReference>
<dbReference type="HOGENOM" id="CLU_690972_0_0_1"/>
<organism evidence="1 2">
    <name type="scientific">Paracoccidioides lutzii (strain ATCC MYA-826 / Pb01)</name>
    <name type="common">Paracoccidioides brasiliensis</name>
    <dbReference type="NCBI Taxonomy" id="502779"/>
    <lineage>
        <taxon>Eukaryota</taxon>
        <taxon>Fungi</taxon>
        <taxon>Dikarya</taxon>
        <taxon>Ascomycota</taxon>
        <taxon>Pezizomycotina</taxon>
        <taxon>Eurotiomycetes</taxon>
        <taxon>Eurotiomycetidae</taxon>
        <taxon>Onygenales</taxon>
        <taxon>Ajellomycetaceae</taxon>
        <taxon>Paracoccidioides</taxon>
    </lineage>
</organism>
<sequence>MSPLADIYVSYQDKDGLSNIWVGDVHIDDVTESSARVVPALEPPYYPRASPSSMLSADADCRRCVALNYVWGVENARSPSLLAATRATIKSDRGDEQYLFLSTDCAHSSIRRWHGFWNPGCQQFEKRGVVQENANILDLRIRNVVREAEVDPLTVWETCGWTYQEAVLSRRRLYFTNTRAVFECKRSMCHEDQFNGITLPKSSSIDLARPILPTSSWSSIMGLSDDQIHYQATGFYGTLVPWHDITSTVPPPSGSIEVFNISPDSNNPDDDWQIYMAIACREGCVEEHIPSLLFSPTTHDFGGVRAMFDMRWRDSSSFCKEAIPSTTKASELPLPTVTHVTKVRPGGIIARKCQAAFLHMSPRPSNSFNINEDGERIGEIVQGYSKTQKRTGSGCFAWP</sequence>
<evidence type="ECO:0000313" key="2">
    <source>
        <dbReference type="Proteomes" id="UP000002059"/>
    </source>
</evidence>
<keyword evidence="2" id="KW-1185">Reference proteome</keyword>
<dbReference type="KEGG" id="pbl:PAAG_00814"/>
<protein>
    <recommendedName>
        <fullName evidence="3">Heterokaryon incompatibility domain-containing protein</fullName>
    </recommendedName>
</protein>
<accession>C1GQL9</accession>
<proteinExistence type="predicted"/>
<dbReference type="AlphaFoldDB" id="C1GQL9"/>
<gene>
    <name evidence="1" type="ORF">PAAG_00814</name>
</gene>